<accession>A0AAD5UPX1</accession>
<reference evidence="4" key="1">
    <citation type="submission" date="2020-05" db="EMBL/GenBank/DDBJ databases">
        <title>Phylogenomic resolution of chytrid fungi.</title>
        <authorList>
            <person name="Stajich J.E."/>
            <person name="Amses K."/>
            <person name="Simmons R."/>
            <person name="Seto K."/>
            <person name="Myers J."/>
            <person name="Bonds A."/>
            <person name="Quandt C.A."/>
            <person name="Barry K."/>
            <person name="Liu P."/>
            <person name="Grigoriev I."/>
            <person name="Longcore J.E."/>
            <person name="James T.Y."/>
        </authorList>
    </citation>
    <scope>NUCLEOTIDE SEQUENCE</scope>
    <source>
        <strain evidence="4">PLAUS21</strain>
    </source>
</reference>
<feature type="repeat" description="WD" evidence="3">
    <location>
        <begin position="224"/>
        <end position="263"/>
    </location>
</feature>
<dbReference type="CDD" id="cd00200">
    <property type="entry name" value="WD40"/>
    <property type="match status" value="1"/>
</dbReference>
<dbReference type="InterPro" id="IPR001680">
    <property type="entry name" value="WD40_rpt"/>
</dbReference>
<gene>
    <name evidence="4" type="ORF">HK103_000245</name>
</gene>
<evidence type="ECO:0000256" key="3">
    <source>
        <dbReference type="PROSITE-ProRule" id="PRU00221"/>
    </source>
</evidence>
<keyword evidence="2" id="KW-0677">Repeat</keyword>
<dbReference type="Gene3D" id="2.130.10.10">
    <property type="entry name" value="YVTN repeat-like/Quinoprotein amine dehydrogenase"/>
    <property type="match status" value="3"/>
</dbReference>
<dbReference type="Proteomes" id="UP001210925">
    <property type="component" value="Unassembled WGS sequence"/>
</dbReference>
<name>A0AAD5UPX1_9FUNG</name>
<evidence type="ECO:0000313" key="5">
    <source>
        <dbReference type="Proteomes" id="UP001210925"/>
    </source>
</evidence>
<evidence type="ECO:0000256" key="1">
    <source>
        <dbReference type="ARBA" id="ARBA00022574"/>
    </source>
</evidence>
<dbReference type="InterPro" id="IPR015943">
    <property type="entry name" value="WD40/YVTN_repeat-like_dom_sf"/>
</dbReference>
<dbReference type="SUPFAM" id="SSF50978">
    <property type="entry name" value="WD40 repeat-like"/>
    <property type="match status" value="1"/>
</dbReference>
<evidence type="ECO:0000313" key="4">
    <source>
        <dbReference type="EMBL" id="KAJ3260635.1"/>
    </source>
</evidence>
<dbReference type="PROSITE" id="PS50294">
    <property type="entry name" value="WD_REPEATS_REGION"/>
    <property type="match status" value="6"/>
</dbReference>
<proteinExistence type="predicted"/>
<keyword evidence="5" id="KW-1185">Reference proteome</keyword>
<dbReference type="InterPro" id="IPR019775">
    <property type="entry name" value="WD40_repeat_CS"/>
</dbReference>
<comment type="caution">
    <text evidence="4">The sequence shown here is derived from an EMBL/GenBank/DDBJ whole genome shotgun (WGS) entry which is preliminary data.</text>
</comment>
<dbReference type="PRINTS" id="PR00320">
    <property type="entry name" value="GPROTEINBRPT"/>
</dbReference>
<dbReference type="SMART" id="SM00320">
    <property type="entry name" value="WD40"/>
    <property type="match status" value="6"/>
</dbReference>
<feature type="repeat" description="WD" evidence="3">
    <location>
        <begin position="39"/>
        <end position="69"/>
    </location>
</feature>
<sequence>MDENKGLFKYTEQERAKIAVKLLLSLSKPVLAGIIVSELHGHEDAVYTLQFDDQKIISGSRDRTIKIWENGDVSKTLLGHKASVLCLQYDKDIIVSGSSDCSVIVWDIYTGNILRHLFSHSEPVLNLQFKDNILVTCSRDKTIKIWDIQTGTVLKTLIGHTSAVNAVQFQEDLIVSASGDQTIKLWDFNGNLIKTLVQYTRGIVCMQLKGNLIVTGSSHLVDSFVGHSHLVRSIQFDKRKLVSSSYDHTVKIWDIKNGKLIHDLKGHTDSVLKVQFNDTKIVSAGHDKKIIVWDFTVGLDDPQDKLVLSNGKQVPLQDITNNVKQRQKDKLECKVPKQVKVKEIPYPDSPITKGTRISDKLVPTEQPVIDPFPDQPDVFTEMVDSEDELINAIAEFVKM</sequence>
<dbReference type="InterPro" id="IPR036322">
    <property type="entry name" value="WD40_repeat_dom_sf"/>
</dbReference>
<feature type="repeat" description="WD" evidence="3">
    <location>
        <begin position="117"/>
        <end position="156"/>
    </location>
</feature>
<keyword evidence="1 3" id="KW-0853">WD repeat</keyword>
<dbReference type="PANTHER" id="PTHR44129">
    <property type="entry name" value="WD REPEAT-CONTAINING PROTEIN POP1"/>
    <property type="match status" value="1"/>
</dbReference>
<dbReference type="EMBL" id="JADGKB010000010">
    <property type="protein sequence ID" value="KAJ3260635.1"/>
    <property type="molecule type" value="Genomic_DNA"/>
</dbReference>
<feature type="repeat" description="WD" evidence="3">
    <location>
        <begin position="157"/>
        <end position="189"/>
    </location>
</feature>
<dbReference type="Pfam" id="PF00400">
    <property type="entry name" value="WD40"/>
    <property type="match status" value="6"/>
</dbReference>
<organism evidence="4 5">
    <name type="scientific">Boothiomyces macroporosus</name>
    <dbReference type="NCBI Taxonomy" id="261099"/>
    <lineage>
        <taxon>Eukaryota</taxon>
        <taxon>Fungi</taxon>
        <taxon>Fungi incertae sedis</taxon>
        <taxon>Chytridiomycota</taxon>
        <taxon>Chytridiomycota incertae sedis</taxon>
        <taxon>Chytridiomycetes</taxon>
        <taxon>Rhizophydiales</taxon>
        <taxon>Terramycetaceae</taxon>
        <taxon>Boothiomyces</taxon>
    </lineage>
</organism>
<dbReference type="InterPro" id="IPR050349">
    <property type="entry name" value="WD_LIS1/nudF_dynein_reg"/>
</dbReference>
<dbReference type="InterPro" id="IPR020472">
    <property type="entry name" value="WD40_PAC1"/>
</dbReference>
<protein>
    <submittedName>
        <fullName evidence="4">Uncharacterized protein</fullName>
    </submittedName>
</protein>
<evidence type="ECO:0000256" key="2">
    <source>
        <dbReference type="ARBA" id="ARBA00022737"/>
    </source>
</evidence>
<feature type="repeat" description="WD" evidence="3">
    <location>
        <begin position="264"/>
        <end position="294"/>
    </location>
</feature>
<dbReference type="PROSITE" id="PS50082">
    <property type="entry name" value="WD_REPEATS_2"/>
    <property type="match status" value="6"/>
</dbReference>
<dbReference type="AlphaFoldDB" id="A0AAD5UPX1"/>
<dbReference type="PROSITE" id="PS00678">
    <property type="entry name" value="WD_REPEATS_1"/>
    <property type="match status" value="4"/>
</dbReference>
<feature type="repeat" description="WD" evidence="3">
    <location>
        <begin position="77"/>
        <end position="116"/>
    </location>
</feature>